<organism evidence="1 2">
    <name type="scientific">Bombiscardovia nodaiensis</name>
    <dbReference type="NCBI Taxonomy" id="2932181"/>
    <lineage>
        <taxon>Bacteria</taxon>
        <taxon>Bacillati</taxon>
        <taxon>Actinomycetota</taxon>
        <taxon>Actinomycetes</taxon>
        <taxon>Bifidobacteriales</taxon>
        <taxon>Bifidobacteriaceae</taxon>
        <taxon>Bombiscardovia</taxon>
    </lineage>
</organism>
<reference evidence="1 2" key="1">
    <citation type="journal article" date="2023" name="Microbiol. Spectr.">
        <title>Symbiosis of Carpenter Bees with Uncharacterized Lactic Acid Bacteria Showing NAD Auxotrophy.</title>
        <authorList>
            <person name="Kawasaki S."/>
            <person name="Ozawa K."/>
            <person name="Mori T."/>
            <person name="Yamamoto A."/>
            <person name="Ito M."/>
            <person name="Ohkuma M."/>
            <person name="Sakamoto M."/>
            <person name="Matsutani M."/>
        </authorList>
    </citation>
    <scope>NUCLEOTIDE SEQUENCE [LARGE SCALE GENOMIC DNA]</scope>
    <source>
        <strain evidence="1 2">Kim37-2</strain>
    </source>
</reference>
<evidence type="ECO:0008006" key="3">
    <source>
        <dbReference type="Google" id="ProtNLM"/>
    </source>
</evidence>
<dbReference type="EMBL" id="AP026798">
    <property type="protein sequence ID" value="BDR52224.1"/>
    <property type="molecule type" value="Genomic_DNA"/>
</dbReference>
<proteinExistence type="predicted"/>
<sequence>MSDQVPYAVTLDVNIYLTVARELGAGFSLADFYGRVKAAQQSGNDVFCLFATLLAPHPDGGKIEIWTGEHIVKTALYKARQPSQGSRSEATGLGWTPADSQCIADLVMDLKTLTGGGFLLQDGTYFHPPMDYEDGCVMQCAKKAHSDSGLCKRICITYDKEMIIASRRAREVEVLSPEAWCARVKMIRRSRQIARIRGNAQ</sequence>
<evidence type="ECO:0000313" key="2">
    <source>
        <dbReference type="Proteomes" id="UP001321766"/>
    </source>
</evidence>
<evidence type="ECO:0000313" key="1">
    <source>
        <dbReference type="EMBL" id="BDR52224.1"/>
    </source>
</evidence>
<dbReference type="Proteomes" id="UP001321766">
    <property type="component" value="Chromosome"/>
</dbReference>
<keyword evidence="2" id="KW-1185">Reference proteome</keyword>
<protein>
    <recommendedName>
        <fullName evidence="3">PIN domain-containing protein</fullName>
    </recommendedName>
</protein>
<name>A0ABM8B6D5_9BIFI</name>
<accession>A0ABM8B6D5</accession>
<gene>
    <name evidence="1" type="ORF">KIM372_01310</name>
</gene>